<dbReference type="KEGG" id="dpte:113790581"/>
<protein>
    <submittedName>
        <fullName evidence="3">Uncharacterized protein LOC113790581</fullName>
    </submittedName>
</protein>
<name>A0A6P6XT62_DERPT</name>
<feature type="domain" description="N-acetyltransferase" evidence="1">
    <location>
        <begin position="26"/>
        <end position="170"/>
    </location>
</feature>
<dbReference type="SUPFAM" id="SSF55729">
    <property type="entry name" value="Acyl-CoA N-acyltransferases (Nat)"/>
    <property type="match status" value="1"/>
</dbReference>
<keyword evidence="2" id="KW-1185">Reference proteome</keyword>
<dbReference type="Gene3D" id="3.40.630.90">
    <property type="match status" value="1"/>
</dbReference>
<dbReference type="InParanoid" id="A0A6P6XT62"/>
<dbReference type="PROSITE" id="PS51186">
    <property type="entry name" value="GNAT"/>
    <property type="match status" value="1"/>
</dbReference>
<gene>
    <name evidence="3" type="primary">LOC113790581</name>
</gene>
<sequence>MATTIMNLDDSDHHNDDHINDLDFKLTIRPMKFDEIESAVMIFSRANLNDSLNVVQSYYQSDPSGFFVAIDENEDKVIGSCASPMTTHGTRILGLYCVEKEYRNFGIGKKLFSKCLTTFNNDNFGLCAVPSKFKIYKDRAGFRQIEGRSIVIIEGKSPNIQSLRTAEKLDQKYHLIKLMADNIDYHESLIEKIIEFDKTVQLDNRSTLLRYMFAKTTTITLAVLDTSNNDSKVVGYGCIQLDPIGRSMPGPLYAIDPLIGEVLLAELIRSDGRFSSNDQLAYFTTDNSPETIRWSKELLGLQESCRCEKLFTKFIPPFNYDYLYCCHSPDFGC</sequence>
<accession>A0A6P6XT62</accession>
<dbReference type="OrthoDB" id="6488214at2759"/>
<dbReference type="GO" id="GO:0016747">
    <property type="term" value="F:acyltransferase activity, transferring groups other than amino-acyl groups"/>
    <property type="evidence" value="ECO:0007669"/>
    <property type="project" value="InterPro"/>
</dbReference>
<dbReference type="InterPro" id="IPR000182">
    <property type="entry name" value="GNAT_dom"/>
</dbReference>
<evidence type="ECO:0000259" key="1">
    <source>
        <dbReference type="PROSITE" id="PS51186"/>
    </source>
</evidence>
<dbReference type="OMA" id="WRELGRH"/>
<dbReference type="CDD" id="cd04301">
    <property type="entry name" value="NAT_SF"/>
    <property type="match status" value="1"/>
</dbReference>
<dbReference type="Pfam" id="PF00583">
    <property type="entry name" value="Acetyltransf_1"/>
    <property type="match status" value="1"/>
</dbReference>
<dbReference type="InterPro" id="IPR052729">
    <property type="entry name" value="Acyl/Acetyltrans_Enzymes"/>
</dbReference>
<dbReference type="PANTHER" id="PTHR47237">
    <property type="entry name" value="SLL0310 PROTEIN"/>
    <property type="match status" value="1"/>
</dbReference>
<dbReference type="InterPro" id="IPR016181">
    <property type="entry name" value="Acyl_CoA_acyltransferase"/>
</dbReference>
<proteinExistence type="predicted"/>
<dbReference type="PANTHER" id="PTHR47237:SF1">
    <property type="entry name" value="SLL0310 PROTEIN"/>
    <property type="match status" value="1"/>
</dbReference>
<evidence type="ECO:0000313" key="2">
    <source>
        <dbReference type="Proteomes" id="UP000515146"/>
    </source>
</evidence>
<dbReference type="RefSeq" id="XP_027196068.1">
    <property type="nucleotide sequence ID" value="XM_027340267.1"/>
</dbReference>
<reference evidence="3" key="1">
    <citation type="submission" date="2025-08" db="UniProtKB">
        <authorList>
            <consortium name="RefSeq"/>
        </authorList>
    </citation>
    <scope>IDENTIFICATION</scope>
    <source>
        <strain evidence="3">Airmid</strain>
    </source>
</reference>
<evidence type="ECO:0000313" key="3">
    <source>
        <dbReference type="RefSeq" id="XP_027196068.1"/>
    </source>
</evidence>
<organism evidence="2 3">
    <name type="scientific">Dermatophagoides pteronyssinus</name>
    <name type="common">European house dust mite</name>
    <dbReference type="NCBI Taxonomy" id="6956"/>
    <lineage>
        <taxon>Eukaryota</taxon>
        <taxon>Metazoa</taxon>
        <taxon>Ecdysozoa</taxon>
        <taxon>Arthropoda</taxon>
        <taxon>Chelicerata</taxon>
        <taxon>Arachnida</taxon>
        <taxon>Acari</taxon>
        <taxon>Acariformes</taxon>
        <taxon>Sarcoptiformes</taxon>
        <taxon>Astigmata</taxon>
        <taxon>Psoroptidia</taxon>
        <taxon>Analgoidea</taxon>
        <taxon>Pyroglyphidae</taxon>
        <taxon>Dermatophagoidinae</taxon>
        <taxon>Dermatophagoides</taxon>
    </lineage>
</organism>
<dbReference type="Gene3D" id="3.40.630.30">
    <property type="match status" value="1"/>
</dbReference>
<dbReference type="Proteomes" id="UP000515146">
    <property type="component" value="Unplaced"/>
</dbReference>
<dbReference type="AlphaFoldDB" id="A0A6P6XT62"/>